<dbReference type="InterPro" id="IPR050300">
    <property type="entry name" value="GDXG_lipolytic_enzyme"/>
</dbReference>
<evidence type="ECO:0000256" key="1">
    <source>
        <dbReference type="ARBA" id="ARBA00022801"/>
    </source>
</evidence>
<dbReference type="InterPro" id="IPR049492">
    <property type="entry name" value="BD-FAE-like_dom"/>
</dbReference>
<keyword evidence="4" id="KW-1185">Reference proteome</keyword>
<dbReference type="RefSeq" id="WP_277864113.1">
    <property type="nucleotide sequence ID" value="NZ_JARRAG010000002.1"/>
</dbReference>
<dbReference type="EMBL" id="JARRAG010000002">
    <property type="protein sequence ID" value="MDG3007841.1"/>
    <property type="molecule type" value="Genomic_DNA"/>
</dbReference>
<dbReference type="Gene3D" id="3.40.50.1820">
    <property type="entry name" value="alpha/beta hydrolase"/>
    <property type="match status" value="1"/>
</dbReference>
<dbReference type="PANTHER" id="PTHR48081">
    <property type="entry name" value="AB HYDROLASE SUPERFAMILY PROTEIN C4A8.06C"/>
    <property type="match status" value="1"/>
</dbReference>
<protein>
    <submittedName>
        <fullName evidence="3">Alpha/beta hydrolase</fullName>
    </submittedName>
</protein>
<reference evidence="3 4" key="1">
    <citation type="submission" date="2023-03" db="EMBL/GenBank/DDBJ databases">
        <title>Paludisphaera mucosa sp. nov. a novel planctomycete from northern fen.</title>
        <authorList>
            <person name="Ivanova A."/>
        </authorList>
    </citation>
    <scope>NUCLEOTIDE SEQUENCE [LARGE SCALE GENOMIC DNA]</scope>
    <source>
        <strain evidence="3 4">Pla2</strain>
    </source>
</reference>
<accession>A0ABT6FK19</accession>
<comment type="caution">
    <text evidence="3">The sequence shown here is derived from an EMBL/GenBank/DDBJ whole genome shotgun (WGS) entry which is preliminary data.</text>
</comment>
<dbReference type="PANTHER" id="PTHR48081:SF33">
    <property type="entry name" value="KYNURENINE FORMAMIDASE"/>
    <property type="match status" value="1"/>
</dbReference>
<dbReference type="GO" id="GO:0016787">
    <property type="term" value="F:hydrolase activity"/>
    <property type="evidence" value="ECO:0007669"/>
    <property type="project" value="UniProtKB-KW"/>
</dbReference>
<name>A0ABT6FK19_9BACT</name>
<feature type="domain" description="BD-FAE-like" evidence="2">
    <location>
        <begin position="52"/>
        <end position="231"/>
    </location>
</feature>
<dbReference type="SUPFAM" id="SSF53474">
    <property type="entry name" value="alpha/beta-Hydrolases"/>
    <property type="match status" value="1"/>
</dbReference>
<gene>
    <name evidence="3" type="ORF">PZE19_29100</name>
</gene>
<dbReference type="InterPro" id="IPR019826">
    <property type="entry name" value="Carboxylesterase_B_AS"/>
</dbReference>
<keyword evidence="1 3" id="KW-0378">Hydrolase</keyword>
<organism evidence="3 4">
    <name type="scientific">Paludisphaera mucosa</name>
    <dbReference type="NCBI Taxonomy" id="3030827"/>
    <lineage>
        <taxon>Bacteria</taxon>
        <taxon>Pseudomonadati</taxon>
        <taxon>Planctomycetota</taxon>
        <taxon>Planctomycetia</taxon>
        <taxon>Isosphaerales</taxon>
        <taxon>Isosphaeraceae</taxon>
        <taxon>Paludisphaera</taxon>
    </lineage>
</organism>
<evidence type="ECO:0000259" key="2">
    <source>
        <dbReference type="Pfam" id="PF20434"/>
    </source>
</evidence>
<dbReference type="PROSITE" id="PS00122">
    <property type="entry name" value="CARBOXYLESTERASE_B_1"/>
    <property type="match status" value="1"/>
</dbReference>
<dbReference type="Proteomes" id="UP001216907">
    <property type="component" value="Unassembled WGS sequence"/>
</dbReference>
<dbReference type="InterPro" id="IPR029058">
    <property type="entry name" value="AB_hydrolase_fold"/>
</dbReference>
<proteinExistence type="predicted"/>
<evidence type="ECO:0000313" key="3">
    <source>
        <dbReference type="EMBL" id="MDG3007841.1"/>
    </source>
</evidence>
<sequence>MTRFRSIVCAALWLVVVTGGLARAGDGGARVRRDVAYSDAGPTTKLNVDAPAEGDGHPIVVWIHGGAWRFGDKDFIQGQPAAFTKRGYVWVGVEYRFVPQVTYKEQAGDVARAVRWARDHAKEFGGDPERIFLMGHSAGAHLAALTATDERYLKDAGLDLGALSGAILVDGAGYDVPRQVRESVMPRIRAMYTGVFGEDLKIQQDASPIAHVAGGKGVPPFLLLHVGRADSRAQSGALAARLREAGVAATLAPFPSKTHMTINREMGQAGDKPTQAVFDFLDARSKARRE</sequence>
<dbReference type="Pfam" id="PF20434">
    <property type="entry name" value="BD-FAE"/>
    <property type="match status" value="1"/>
</dbReference>
<evidence type="ECO:0000313" key="4">
    <source>
        <dbReference type="Proteomes" id="UP001216907"/>
    </source>
</evidence>